<dbReference type="Pfam" id="PF00072">
    <property type="entry name" value="Response_reg"/>
    <property type="match status" value="1"/>
</dbReference>
<dbReference type="SUPFAM" id="SSF52540">
    <property type="entry name" value="P-loop containing nucleoside triphosphate hydrolases"/>
    <property type="match status" value="1"/>
</dbReference>
<dbReference type="Gene3D" id="3.40.50.300">
    <property type="entry name" value="P-loop containing nucleotide triphosphate hydrolases"/>
    <property type="match status" value="1"/>
</dbReference>
<evidence type="ECO:0000256" key="4">
    <source>
        <dbReference type="ARBA" id="ARBA00023015"/>
    </source>
</evidence>
<keyword evidence="1 7" id="KW-0597">Phosphoprotein</keyword>
<dbReference type="InterPro" id="IPR009057">
    <property type="entry name" value="Homeodomain-like_sf"/>
</dbReference>
<dbReference type="Gene3D" id="3.40.50.2300">
    <property type="match status" value="1"/>
</dbReference>
<gene>
    <name evidence="10" type="ORF">ACFL2Z_00520</name>
</gene>
<dbReference type="SUPFAM" id="SSF46689">
    <property type="entry name" value="Homeodomain-like"/>
    <property type="match status" value="1"/>
</dbReference>
<keyword evidence="11" id="KW-1185">Reference proteome</keyword>
<evidence type="ECO:0000259" key="9">
    <source>
        <dbReference type="PROSITE" id="PS50110"/>
    </source>
</evidence>
<comment type="caution">
    <text evidence="10">The sequence shown here is derived from an EMBL/GenBank/DDBJ whole genome shotgun (WGS) entry which is preliminary data.</text>
</comment>
<dbReference type="InterPro" id="IPR003593">
    <property type="entry name" value="AAA+_ATPase"/>
</dbReference>
<keyword evidence="4" id="KW-0805">Transcription regulation</keyword>
<feature type="domain" description="Response regulatory" evidence="9">
    <location>
        <begin position="4"/>
        <end position="118"/>
    </location>
</feature>
<dbReference type="InterPro" id="IPR002078">
    <property type="entry name" value="Sigma_54_int"/>
</dbReference>
<dbReference type="CDD" id="cd00009">
    <property type="entry name" value="AAA"/>
    <property type="match status" value="1"/>
</dbReference>
<dbReference type="InterPro" id="IPR001789">
    <property type="entry name" value="Sig_transdc_resp-reg_receiver"/>
</dbReference>
<dbReference type="InterPro" id="IPR025944">
    <property type="entry name" value="Sigma_54_int_dom_CS"/>
</dbReference>
<sequence length="476" mass="52557">MAGRVLIVDDEPNVRKTMEMIHRNAGWRTASAESGEAALDILADQAFDLVYLDLAMPGRGGIDVLKDIKLRLPEQMVVILTGQASIEKAVEATKLGAFDFLEKDCSKERILLTSKNALEHGSLDKENRILRGKVARRQEFLGKSKDHEDILRQIDKVAPTDARVLIVGESGTGKELIAQEIHQRSKRAGRPFIKVNCAAIPEDLIEAELFGSVKGAFTGSVASREGKFQAADGGTILLDEVGDMSLRVQTKVLRAIQEGEIERVGSDKTVTVDVRVLAATNKNLEEEIAAGRFREDLYFRLNVVPIAAKPLREHPEDVGFLAGAFIRSYCSENGLPEKKLDDRVLGLLKRYPWPGNVRELRNQVERLIIMSPGKTVHIEDLSPEIRSVVSVKAARIPEQEADGQSSDGSQVRSYDSEIAEDALTLQEARRDFERKMIMGALERNAWNVTRAAGELGLERTALHKKIKALGLEKGGV</sequence>
<dbReference type="Gene3D" id="1.10.10.60">
    <property type="entry name" value="Homeodomain-like"/>
    <property type="match status" value="1"/>
</dbReference>
<dbReference type="PRINTS" id="PR01590">
    <property type="entry name" value="HTHFIS"/>
</dbReference>
<organism evidence="10 11">
    <name type="scientific">Eiseniibacteriota bacterium</name>
    <dbReference type="NCBI Taxonomy" id="2212470"/>
    <lineage>
        <taxon>Bacteria</taxon>
        <taxon>Candidatus Eiseniibacteriota</taxon>
    </lineage>
</organism>
<dbReference type="PROSITE" id="PS00675">
    <property type="entry name" value="SIGMA54_INTERACT_1"/>
    <property type="match status" value="1"/>
</dbReference>
<dbReference type="Proteomes" id="UP001594288">
    <property type="component" value="Unassembled WGS sequence"/>
</dbReference>
<reference evidence="10 11" key="1">
    <citation type="submission" date="2024-09" db="EMBL/GenBank/DDBJ databases">
        <authorList>
            <person name="D'Angelo T."/>
        </authorList>
    </citation>
    <scope>NUCLEOTIDE SEQUENCE [LARGE SCALE GENOMIC DNA]</scope>
    <source>
        <strain evidence="10">SAG AM-311-F02</strain>
    </source>
</reference>
<evidence type="ECO:0000313" key="10">
    <source>
        <dbReference type="EMBL" id="MFC1799384.1"/>
    </source>
</evidence>
<dbReference type="PANTHER" id="PTHR32071:SF17">
    <property type="entry name" value="TRANSCRIPTIONAL REGULATOR (NTRC FAMILY)"/>
    <property type="match status" value="1"/>
</dbReference>
<name>A0ABV6YNC0_UNCEI</name>
<dbReference type="Pfam" id="PF00158">
    <property type="entry name" value="Sigma54_activat"/>
    <property type="match status" value="1"/>
</dbReference>
<dbReference type="Gene3D" id="1.10.8.60">
    <property type="match status" value="1"/>
</dbReference>
<evidence type="ECO:0000256" key="1">
    <source>
        <dbReference type="ARBA" id="ARBA00022553"/>
    </source>
</evidence>
<accession>A0ABV6YNC0</accession>
<keyword evidence="2" id="KW-0547">Nucleotide-binding</keyword>
<dbReference type="PROSITE" id="PS00676">
    <property type="entry name" value="SIGMA54_INTERACT_2"/>
    <property type="match status" value="1"/>
</dbReference>
<evidence type="ECO:0000313" key="11">
    <source>
        <dbReference type="Proteomes" id="UP001594288"/>
    </source>
</evidence>
<dbReference type="InterPro" id="IPR027417">
    <property type="entry name" value="P-loop_NTPase"/>
</dbReference>
<evidence type="ECO:0000256" key="3">
    <source>
        <dbReference type="ARBA" id="ARBA00022840"/>
    </source>
</evidence>
<evidence type="ECO:0000256" key="7">
    <source>
        <dbReference type="PROSITE-ProRule" id="PRU00169"/>
    </source>
</evidence>
<dbReference type="PROSITE" id="PS50045">
    <property type="entry name" value="SIGMA54_INTERACT_4"/>
    <property type="match status" value="1"/>
</dbReference>
<dbReference type="InterPro" id="IPR025662">
    <property type="entry name" value="Sigma_54_int_dom_ATP-bd_1"/>
</dbReference>
<evidence type="ECO:0000256" key="2">
    <source>
        <dbReference type="ARBA" id="ARBA00022741"/>
    </source>
</evidence>
<dbReference type="PROSITE" id="PS50110">
    <property type="entry name" value="RESPONSE_REGULATORY"/>
    <property type="match status" value="1"/>
</dbReference>
<dbReference type="PANTHER" id="PTHR32071">
    <property type="entry name" value="TRANSCRIPTIONAL REGULATORY PROTEIN"/>
    <property type="match status" value="1"/>
</dbReference>
<dbReference type="SMART" id="SM00382">
    <property type="entry name" value="AAA"/>
    <property type="match status" value="1"/>
</dbReference>
<evidence type="ECO:0000259" key="8">
    <source>
        <dbReference type="PROSITE" id="PS50045"/>
    </source>
</evidence>
<keyword evidence="3" id="KW-0067">ATP-binding</keyword>
<dbReference type="SUPFAM" id="SSF52172">
    <property type="entry name" value="CheY-like"/>
    <property type="match status" value="1"/>
</dbReference>
<protein>
    <submittedName>
        <fullName evidence="10">Sigma-54-dependent transcriptional regulator</fullName>
    </submittedName>
</protein>
<evidence type="ECO:0000256" key="5">
    <source>
        <dbReference type="ARBA" id="ARBA00023125"/>
    </source>
</evidence>
<dbReference type="Pfam" id="PF02954">
    <property type="entry name" value="HTH_8"/>
    <property type="match status" value="1"/>
</dbReference>
<dbReference type="EMBL" id="JBHPEI010000004">
    <property type="protein sequence ID" value="MFC1799384.1"/>
    <property type="molecule type" value="Genomic_DNA"/>
</dbReference>
<dbReference type="InterPro" id="IPR002197">
    <property type="entry name" value="HTH_Fis"/>
</dbReference>
<dbReference type="Pfam" id="PF25601">
    <property type="entry name" value="AAA_lid_14"/>
    <property type="match status" value="1"/>
</dbReference>
<feature type="modified residue" description="4-aspartylphosphate" evidence="7">
    <location>
        <position position="53"/>
    </location>
</feature>
<proteinExistence type="predicted"/>
<dbReference type="InterPro" id="IPR025943">
    <property type="entry name" value="Sigma_54_int_dom_ATP-bd_2"/>
</dbReference>
<dbReference type="SMART" id="SM00448">
    <property type="entry name" value="REC"/>
    <property type="match status" value="1"/>
</dbReference>
<evidence type="ECO:0000256" key="6">
    <source>
        <dbReference type="ARBA" id="ARBA00023163"/>
    </source>
</evidence>
<feature type="domain" description="Sigma-54 factor interaction" evidence="8">
    <location>
        <begin position="140"/>
        <end position="369"/>
    </location>
</feature>
<dbReference type="InterPro" id="IPR011006">
    <property type="entry name" value="CheY-like_superfamily"/>
</dbReference>
<keyword evidence="6" id="KW-0804">Transcription</keyword>
<keyword evidence="5" id="KW-0238">DNA-binding</keyword>
<dbReference type="PROSITE" id="PS00688">
    <property type="entry name" value="SIGMA54_INTERACT_3"/>
    <property type="match status" value="1"/>
</dbReference>
<dbReference type="InterPro" id="IPR058031">
    <property type="entry name" value="AAA_lid_NorR"/>
</dbReference>